<evidence type="ECO:0000313" key="2">
    <source>
        <dbReference type="EMBL" id="MFB9326478.1"/>
    </source>
</evidence>
<evidence type="ECO:0000313" key="3">
    <source>
        <dbReference type="Proteomes" id="UP001589747"/>
    </source>
</evidence>
<dbReference type="Pfam" id="PF12679">
    <property type="entry name" value="ABC2_membrane_2"/>
    <property type="match status" value="1"/>
</dbReference>
<gene>
    <name evidence="2" type="ORF">ACFFSY_11190</name>
</gene>
<comment type="caution">
    <text evidence="2">The sequence shown here is derived from an EMBL/GenBank/DDBJ whole genome shotgun (WGS) entry which is preliminary data.</text>
</comment>
<protein>
    <submittedName>
        <fullName evidence="2">ABC transporter permease</fullName>
    </submittedName>
</protein>
<name>A0ABV5KQI7_9BACL</name>
<feature type="transmembrane region" description="Helical" evidence="1">
    <location>
        <begin position="21"/>
        <end position="42"/>
    </location>
</feature>
<keyword evidence="3" id="KW-1185">Reference proteome</keyword>
<dbReference type="RefSeq" id="WP_377493826.1">
    <property type="nucleotide sequence ID" value="NZ_JBHMDO010000020.1"/>
</dbReference>
<feature type="transmembrane region" description="Helical" evidence="1">
    <location>
        <begin position="119"/>
        <end position="142"/>
    </location>
</feature>
<feature type="transmembrane region" description="Helical" evidence="1">
    <location>
        <begin position="185"/>
        <end position="208"/>
    </location>
</feature>
<keyword evidence="1" id="KW-1133">Transmembrane helix</keyword>
<feature type="transmembrane region" description="Helical" evidence="1">
    <location>
        <begin position="228"/>
        <end position="249"/>
    </location>
</feature>
<accession>A0ABV5KQI7</accession>
<organism evidence="2 3">
    <name type="scientific">Paenibacillus aurantiacus</name>
    <dbReference type="NCBI Taxonomy" id="1936118"/>
    <lineage>
        <taxon>Bacteria</taxon>
        <taxon>Bacillati</taxon>
        <taxon>Bacillota</taxon>
        <taxon>Bacilli</taxon>
        <taxon>Bacillales</taxon>
        <taxon>Paenibacillaceae</taxon>
        <taxon>Paenibacillus</taxon>
    </lineage>
</organism>
<keyword evidence="1" id="KW-0472">Membrane</keyword>
<feature type="transmembrane region" description="Helical" evidence="1">
    <location>
        <begin position="76"/>
        <end position="98"/>
    </location>
</feature>
<sequence>MTVWWVLCKKEWSELLRSYKLLWVPIVFLLLGGSQPVAMYFMPEIIEQSGGLPPGAIIDIPLPQTYEVLGQTLQQFGLIGLLVLTLAGMGSISGERLLGTAVLTLVKPVSRMAYVTSKWAALLTLASIALGAGYGSACYYTSALFGFVSWKEALLAAALFALWACVVLTLTLALSALLGSGAAAAFVSLAVAMVVVLLTGAFPNVLVWSPGAIPGLASGVLAGEVWPANGSLAIVVAFAVMAGSLAAAVKFGRLT</sequence>
<keyword evidence="1" id="KW-0812">Transmembrane</keyword>
<reference evidence="2 3" key="1">
    <citation type="submission" date="2024-09" db="EMBL/GenBank/DDBJ databases">
        <authorList>
            <person name="Sun Q."/>
            <person name="Mori K."/>
        </authorList>
    </citation>
    <scope>NUCLEOTIDE SEQUENCE [LARGE SCALE GENOMIC DNA]</scope>
    <source>
        <strain evidence="2 3">TISTR 2452</strain>
    </source>
</reference>
<feature type="transmembrane region" description="Helical" evidence="1">
    <location>
        <begin position="154"/>
        <end position="178"/>
    </location>
</feature>
<proteinExistence type="predicted"/>
<evidence type="ECO:0000256" key="1">
    <source>
        <dbReference type="SAM" id="Phobius"/>
    </source>
</evidence>
<dbReference type="Proteomes" id="UP001589747">
    <property type="component" value="Unassembled WGS sequence"/>
</dbReference>
<dbReference type="EMBL" id="JBHMDO010000020">
    <property type="protein sequence ID" value="MFB9326478.1"/>
    <property type="molecule type" value="Genomic_DNA"/>
</dbReference>